<dbReference type="Proteomes" id="UP000030647">
    <property type="component" value="Unassembled WGS sequence"/>
</dbReference>
<dbReference type="RefSeq" id="WP_022529929.1">
    <property type="nucleotide sequence ID" value="NZ_KI271592.1"/>
</dbReference>
<keyword evidence="2" id="KW-0238">DNA-binding</keyword>
<dbReference type="CDD" id="cd06986">
    <property type="entry name" value="cupin_MmsR-like_N"/>
    <property type="match status" value="1"/>
</dbReference>
<protein>
    <submittedName>
        <fullName evidence="5">RhaR</fullName>
    </submittedName>
</protein>
<evidence type="ECO:0000256" key="3">
    <source>
        <dbReference type="ARBA" id="ARBA00023163"/>
    </source>
</evidence>
<accession>U4TKX2</accession>
<dbReference type="HOGENOM" id="CLU_000445_88_6_9"/>
<dbReference type="InterPro" id="IPR020449">
    <property type="entry name" value="Tscrpt_reg_AraC-type_HTH"/>
</dbReference>
<dbReference type="InterPro" id="IPR018060">
    <property type="entry name" value="HTH_AraC"/>
</dbReference>
<evidence type="ECO:0000256" key="2">
    <source>
        <dbReference type="ARBA" id="ARBA00023125"/>
    </source>
</evidence>
<dbReference type="PANTHER" id="PTHR43280">
    <property type="entry name" value="ARAC-FAMILY TRANSCRIPTIONAL REGULATOR"/>
    <property type="match status" value="1"/>
</dbReference>
<gene>
    <name evidence="5" type="primary">rhaR</name>
    <name evidence="5" type="ORF">L248_0596</name>
</gene>
<evidence type="ECO:0000256" key="1">
    <source>
        <dbReference type="ARBA" id="ARBA00023015"/>
    </source>
</evidence>
<dbReference type="SMART" id="SM00342">
    <property type="entry name" value="HTH_ARAC"/>
    <property type="match status" value="1"/>
</dbReference>
<keyword evidence="1" id="KW-0805">Transcription regulation</keyword>
<dbReference type="SUPFAM" id="SSF51215">
    <property type="entry name" value="Regulatory protein AraC"/>
    <property type="match status" value="1"/>
</dbReference>
<sequence length="292" mass="32556">MEKETLVRMAGERDPALTVAFCGQSQCFPDHAYGPGARPYFLLHFIHTGQGRLIVGGRTYRLHAGQAFLIRPNELVYYQADHHQPWTYGWIALAGSFALQAVAALGFDYPFLTLPDEVARSIWQTLTAMMRDYQPTWAGNLRVTSRACAILAELAGLHEPVALTAPKRNYITGHASAAWNHVNAVIQLIQKNYRDDLTVTALAARLNLDRAYLSTVFKRYTGLSVKAYLNTFRISRSEEILFTTDWPVAEVAQASGFRSASYFSKAFKRATGVSPRAYRAARLGRPEAHVTG</sequence>
<dbReference type="eggNOG" id="COG2207">
    <property type="taxonomic scope" value="Bacteria"/>
</dbReference>
<dbReference type="PROSITE" id="PS01124">
    <property type="entry name" value="HTH_ARAC_FAMILY_2"/>
    <property type="match status" value="1"/>
</dbReference>
<evidence type="ECO:0000259" key="4">
    <source>
        <dbReference type="PROSITE" id="PS01124"/>
    </source>
</evidence>
<name>U4TKX2_9LACO</name>
<keyword evidence="3" id="KW-0804">Transcription</keyword>
<dbReference type="STRING" id="1231336.L248_0596"/>
<reference evidence="6" key="1">
    <citation type="journal article" date="2013" name="Genome Announc.">
        <title>Whole-Genome Sequencing of Lactobacillus shenzhenensis Strain LY-73T.</title>
        <authorList>
            <person name="Lin Z."/>
            <person name="Liu Z."/>
            <person name="Yang R."/>
            <person name="Zou Y."/>
            <person name="Wan D."/>
            <person name="Chen J."/>
            <person name="Guo M."/>
            <person name="Zhao J."/>
            <person name="Fang C."/>
            <person name="Yang R."/>
            <person name="Liu F."/>
        </authorList>
    </citation>
    <scope>NUCLEOTIDE SEQUENCE [LARGE SCALE GENOMIC DNA]</scope>
    <source>
        <strain evidence="6">LY-73</strain>
    </source>
</reference>
<keyword evidence="6" id="KW-1185">Reference proteome</keyword>
<dbReference type="Gene3D" id="2.60.120.280">
    <property type="entry name" value="Regulatory protein AraC"/>
    <property type="match status" value="1"/>
</dbReference>
<dbReference type="InterPro" id="IPR003313">
    <property type="entry name" value="AraC-bd"/>
</dbReference>
<dbReference type="InterPro" id="IPR018062">
    <property type="entry name" value="HTH_AraC-typ_CS"/>
</dbReference>
<evidence type="ECO:0000313" key="6">
    <source>
        <dbReference type="Proteomes" id="UP000030647"/>
    </source>
</evidence>
<dbReference type="GO" id="GO:0003700">
    <property type="term" value="F:DNA-binding transcription factor activity"/>
    <property type="evidence" value="ECO:0007669"/>
    <property type="project" value="InterPro"/>
</dbReference>
<dbReference type="InterPro" id="IPR009057">
    <property type="entry name" value="Homeodomain-like_sf"/>
</dbReference>
<dbReference type="AlphaFoldDB" id="U4TKX2"/>
<dbReference type="PANTHER" id="PTHR43280:SF2">
    <property type="entry name" value="HTH-TYPE TRANSCRIPTIONAL REGULATOR EXSA"/>
    <property type="match status" value="1"/>
</dbReference>
<organism evidence="5 6">
    <name type="scientific">Schleiferilactobacillus shenzhenensis LY-73</name>
    <dbReference type="NCBI Taxonomy" id="1231336"/>
    <lineage>
        <taxon>Bacteria</taxon>
        <taxon>Bacillati</taxon>
        <taxon>Bacillota</taxon>
        <taxon>Bacilli</taxon>
        <taxon>Lactobacillales</taxon>
        <taxon>Lactobacillaceae</taxon>
        <taxon>Schleiferilactobacillus</taxon>
    </lineage>
</organism>
<proteinExistence type="predicted"/>
<evidence type="ECO:0000313" key="5">
    <source>
        <dbReference type="EMBL" id="ERL64819.1"/>
    </source>
</evidence>
<dbReference type="GO" id="GO:0043565">
    <property type="term" value="F:sequence-specific DNA binding"/>
    <property type="evidence" value="ECO:0007669"/>
    <property type="project" value="InterPro"/>
</dbReference>
<dbReference type="Pfam" id="PF02311">
    <property type="entry name" value="AraC_binding"/>
    <property type="match status" value="1"/>
</dbReference>
<dbReference type="PROSITE" id="PS00041">
    <property type="entry name" value="HTH_ARAC_FAMILY_1"/>
    <property type="match status" value="1"/>
</dbReference>
<dbReference type="PRINTS" id="PR00032">
    <property type="entry name" value="HTHARAC"/>
</dbReference>
<feature type="domain" description="HTH araC/xylS-type" evidence="4">
    <location>
        <begin position="183"/>
        <end position="281"/>
    </location>
</feature>
<dbReference type="Pfam" id="PF12833">
    <property type="entry name" value="HTH_18"/>
    <property type="match status" value="1"/>
</dbReference>
<dbReference type="OrthoDB" id="9813413at2"/>
<dbReference type="EMBL" id="KI271592">
    <property type="protein sequence ID" value="ERL64819.1"/>
    <property type="molecule type" value="Genomic_DNA"/>
</dbReference>
<dbReference type="Gene3D" id="1.10.10.60">
    <property type="entry name" value="Homeodomain-like"/>
    <property type="match status" value="2"/>
</dbReference>
<dbReference type="InterPro" id="IPR037923">
    <property type="entry name" value="HTH-like"/>
</dbReference>
<dbReference type="SUPFAM" id="SSF46689">
    <property type="entry name" value="Homeodomain-like"/>
    <property type="match status" value="2"/>
</dbReference>